<feature type="DNA-binding region" description="OmpR/PhoB-type" evidence="7">
    <location>
        <begin position="132"/>
        <end position="225"/>
    </location>
</feature>
<sequence length="225" mass="25123">MKKKSIFIVEDDLVSAQYLKEVLEVEGFDVVGIADSGEAAISHLKGCRADIVLMDIILKGSMTGSEAALFLKQMYPECKIIFLTAYADQEMIDYAVDAKAFAYLMKPYREKEIIATIKTALARESEETTEHSLTIPLKNGFSFNKEKHRLEKDGKEIPLSEKKLKLIEILAANKNSIVSNEQLSMHIWSEPKSNSTLRSLINRFRTAVGDDIITNVNGVGYAVIS</sequence>
<dbReference type="InterPro" id="IPR001867">
    <property type="entry name" value="OmpR/PhoB-type_DNA-bd"/>
</dbReference>
<accession>A0ABM8FLE9</accession>
<keyword evidence="2" id="KW-0902">Two-component regulatory system</keyword>
<keyword evidence="4 7" id="KW-0238">DNA-binding</keyword>
<dbReference type="InterPro" id="IPR001789">
    <property type="entry name" value="Sig_transdc_resp-reg_receiver"/>
</dbReference>
<reference evidence="10 11" key="1">
    <citation type="submission" date="2023-03" db="EMBL/GenBank/DDBJ databases">
        <title>Description of Hydrogenimonas sp. ISO32.</title>
        <authorList>
            <person name="Mino S."/>
            <person name="Fukazawa S."/>
            <person name="Sawabe T."/>
        </authorList>
    </citation>
    <scope>NUCLEOTIDE SEQUENCE [LARGE SCALE GENOMIC DNA]</scope>
    <source>
        <strain evidence="10 11">ISO32</strain>
    </source>
</reference>
<evidence type="ECO:0008006" key="12">
    <source>
        <dbReference type="Google" id="ProtNLM"/>
    </source>
</evidence>
<gene>
    <name evidence="10" type="ORF">HCR_05380</name>
</gene>
<dbReference type="RefSeq" id="WP_286337428.1">
    <property type="nucleotide sequence ID" value="NZ_AP027370.1"/>
</dbReference>
<dbReference type="Pfam" id="PF00486">
    <property type="entry name" value="Trans_reg_C"/>
    <property type="match status" value="1"/>
</dbReference>
<keyword evidence="11" id="KW-1185">Reference proteome</keyword>
<dbReference type="InterPro" id="IPR036388">
    <property type="entry name" value="WH-like_DNA-bd_sf"/>
</dbReference>
<evidence type="ECO:0000259" key="9">
    <source>
        <dbReference type="PROSITE" id="PS51755"/>
    </source>
</evidence>
<evidence type="ECO:0000256" key="2">
    <source>
        <dbReference type="ARBA" id="ARBA00023012"/>
    </source>
</evidence>
<dbReference type="Pfam" id="PF00072">
    <property type="entry name" value="Response_reg"/>
    <property type="match status" value="1"/>
</dbReference>
<feature type="domain" description="OmpR/PhoB-type" evidence="9">
    <location>
        <begin position="132"/>
        <end position="225"/>
    </location>
</feature>
<evidence type="ECO:0000259" key="8">
    <source>
        <dbReference type="PROSITE" id="PS50110"/>
    </source>
</evidence>
<dbReference type="CDD" id="cd17534">
    <property type="entry name" value="REC_DC-like"/>
    <property type="match status" value="1"/>
</dbReference>
<keyword evidence="5" id="KW-0804">Transcription</keyword>
<dbReference type="PANTHER" id="PTHR48111">
    <property type="entry name" value="REGULATOR OF RPOS"/>
    <property type="match status" value="1"/>
</dbReference>
<evidence type="ECO:0000256" key="5">
    <source>
        <dbReference type="ARBA" id="ARBA00023163"/>
    </source>
</evidence>
<dbReference type="InterPro" id="IPR011006">
    <property type="entry name" value="CheY-like_superfamily"/>
</dbReference>
<dbReference type="CDD" id="cd00383">
    <property type="entry name" value="trans_reg_C"/>
    <property type="match status" value="1"/>
</dbReference>
<dbReference type="InterPro" id="IPR039420">
    <property type="entry name" value="WalR-like"/>
</dbReference>
<name>A0ABM8FLE9_9BACT</name>
<dbReference type="Gene3D" id="1.10.10.10">
    <property type="entry name" value="Winged helix-like DNA-binding domain superfamily/Winged helix DNA-binding domain"/>
    <property type="match status" value="1"/>
</dbReference>
<dbReference type="PROSITE" id="PS51755">
    <property type="entry name" value="OMPR_PHOB"/>
    <property type="match status" value="1"/>
</dbReference>
<keyword evidence="1 6" id="KW-0597">Phosphoprotein</keyword>
<feature type="modified residue" description="4-aspartylphosphate" evidence="6">
    <location>
        <position position="55"/>
    </location>
</feature>
<dbReference type="Gene3D" id="3.40.50.2300">
    <property type="match status" value="1"/>
</dbReference>
<evidence type="ECO:0000256" key="7">
    <source>
        <dbReference type="PROSITE-ProRule" id="PRU01091"/>
    </source>
</evidence>
<protein>
    <recommendedName>
        <fullName evidence="12">Two-component system response regulator</fullName>
    </recommendedName>
</protein>
<dbReference type="EMBL" id="AP027370">
    <property type="protein sequence ID" value="BDY12226.1"/>
    <property type="molecule type" value="Genomic_DNA"/>
</dbReference>
<organism evidence="10 11">
    <name type="scientific">Hydrogenimonas cancrithermarum</name>
    <dbReference type="NCBI Taxonomy" id="2993563"/>
    <lineage>
        <taxon>Bacteria</taxon>
        <taxon>Pseudomonadati</taxon>
        <taxon>Campylobacterota</taxon>
        <taxon>Epsilonproteobacteria</taxon>
        <taxon>Campylobacterales</taxon>
        <taxon>Hydrogenimonadaceae</taxon>
        <taxon>Hydrogenimonas</taxon>
    </lineage>
</organism>
<dbReference type="SUPFAM" id="SSF52172">
    <property type="entry name" value="CheY-like"/>
    <property type="match status" value="1"/>
</dbReference>
<dbReference type="SMART" id="SM00448">
    <property type="entry name" value="REC"/>
    <property type="match status" value="1"/>
</dbReference>
<evidence type="ECO:0000256" key="3">
    <source>
        <dbReference type="ARBA" id="ARBA00023015"/>
    </source>
</evidence>
<evidence type="ECO:0000313" key="10">
    <source>
        <dbReference type="EMBL" id="BDY12226.1"/>
    </source>
</evidence>
<evidence type="ECO:0000313" key="11">
    <source>
        <dbReference type="Proteomes" id="UP001321445"/>
    </source>
</evidence>
<proteinExistence type="predicted"/>
<dbReference type="PANTHER" id="PTHR48111:SF1">
    <property type="entry name" value="TWO-COMPONENT RESPONSE REGULATOR ORR33"/>
    <property type="match status" value="1"/>
</dbReference>
<dbReference type="SMART" id="SM00862">
    <property type="entry name" value="Trans_reg_C"/>
    <property type="match status" value="1"/>
</dbReference>
<evidence type="ECO:0000256" key="4">
    <source>
        <dbReference type="ARBA" id="ARBA00023125"/>
    </source>
</evidence>
<dbReference type="Proteomes" id="UP001321445">
    <property type="component" value="Chromosome"/>
</dbReference>
<keyword evidence="3" id="KW-0805">Transcription regulation</keyword>
<dbReference type="PROSITE" id="PS50110">
    <property type="entry name" value="RESPONSE_REGULATORY"/>
    <property type="match status" value="1"/>
</dbReference>
<feature type="domain" description="Response regulatory" evidence="8">
    <location>
        <begin position="5"/>
        <end position="121"/>
    </location>
</feature>
<evidence type="ECO:0000256" key="6">
    <source>
        <dbReference type="PROSITE-ProRule" id="PRU00169"/>
    </source>
</evidence>
<evidence type="ECO:0000256" key="1">
    <source>
        <dbReference type="ARBA" id="ARBA00022553"/>
    </source>
</evidence>